<name>A0A3G5FJJ9_TETHA</name>
<dbReference type="KEGG" id="tey:GLW17_01035"/>
<dbReference type="AlphaFoldDB" id="A0A3G5FJJ9"/>
<organism evidence="3 5">
    <name type="scientific">Tetragenococcus halophilus</name>
    <name type="common">Pediococcus halophilus</name>
    <dbReference type="NCBI Taxonomy" id="51669"/>
    <lineage>
        <taxon>Bacteria</taxon>
        <taxon>Bacillati</taxon>
        <taxon>Bacillota</taxon>
        <taxon>Bacilli</taxon>
        <taxon>Lactobacillales</taxon>
        <taxon>Enterococcaceae</taxon>
        <taxon>Tetragenococcus</taxon>
    </lineage>
</organism>
<evidence type="ECO:0000256" key="1">
    <source>
        <dbReference type="ARBA" id="ARBA00022917"/>
    </source>
</evidence>
<dbReference type="SUPFAM" id="SSF55826">
    <property type="entry name" value="YbaK/ProRS associated domain"/>
    <property type="match status" value="1"/>
</dbReference>
<dbReference type="PANTHER" id="PTHR30411">
    <property type="entry name" value="CYTOPLASMIC PROTEIN"/>
    <property type="match status" value="1"/>
</dbReference>
<feature type="domain" description="YbaK/aminoacyl-tRNA synthetase-associated" evidence="2">
    <location>
        <begin position="27"/>
        <end position="141"/>
    </location>
</feature>
<dbReference type="CDD" id="cd04333">
    <property type="entry name" value="ProX_deacylase"/>
    <property type="match status" value="1"/>
</dbReference>
<dbReference type="Proteomes" id="UP000280475">
    <property type="component" value="Chromosome"/>
</dbReference>
<dbReference type="PANTHER" id="PTHR30411:SF1">
    <property type="entry name" value="CYTOPLASMIC PROTEIN"/>
    <property type="match status" value="1"/>
</dbReference>
<evidence type="ECO:0000313" key="4">
    <source>
        <dbReference type="EMBL" id="QGP75527.1"/>
    </source>
</evidence>
<evidence type="ECO:0000259" key="2">
    <source>
        <dbReference type="Pfam" id="PF04073"/>
    </source>
</evidence>
<dbReference type="EMBL" id="CP046246">
    <property type="protein sequence ID" value="QGP75527.1"/>
    <property type="molecule type" value="Genomic_DNA"/>
</dbReference>
<accession>A0A3G5FJJ9</accession>
<dbReference type="Gene3D" id="3.90.960.10">
    <property type="entry name" value="YbaK/aminoacyl-tRNA synthetase-associated domain"/>
    <property type="match status" value="1"/>
</dbReference>
<evidence type="ECO:0000313" key="3">
    <source>
        <dbReference type="EMBL" id="AYW50441.1"/>
    </source>
</evidence>
<protein>
    <submittedName>
        <fullName evidence="3">YbaK/EbsC family protein</fullName>
    </submittedName>
</protein>
<dbReference type="Proteomes" id="UP000427886">
    <property type="component" value="Chromosome"/>
</dbReference>
<dbReference type="InterPro" id="IPR007214">
    <property type="entry name" value="YbaK/aa-tRNA-synth-assoc-dom"/>
</dbReference>
<dbReference type="Pfam" id="PF04073">
    <property type="entry name" value="tRNA_edit"/>
    <property type="match status" value="1"/>
</dbReference>
<dbReference type="RefSeq" id="WP_103892387.1">
    <property type="nucleotide sequence ID" value="NZ_BKBJ01000003.1"/>
</dbReference>
<dbReference type="InterPro" id="IPR036754">
    <property type="entry name" value="YbaK/aa-tRNA-synt-asso_dom_sf"/>
</dbReference>
<proteinExistence type="predicted"/>
<dbReference type="EMBL" id="CP027768">
    <property type="protein sequence ID" value="AYW50441.1"/>
    <property type="molecule type" value="Genomic_DNA"/>
</dbReference>
<dbReference type="GO" id="GO:0006412">
    <property type="term" value="P:translation"/>
    <property type="evidence" value="ECO:0007669"/>
    <property type="project" value="UniProtKB-KW"/>
</dbReference>
<gene>
    <name evidence="3" type="ORF">C7H83_08210</name>
    <name evidence="4" type="ORF">GLW17_01035</name>
</gene>
<dbReference type="GO" id="GO:0002161">
    <property type="term" value="F:aminoacyl-tRNA deacylase activity"/>
    <property type="evidence" value="ECO:0007669"/>
    <property type="project" value="InterPro"/>
</dbReference>
<keyword evidence="1" id="KW-0648">Protein biosynthesis</keyword>
<reference evidence="4 6" key="3">
    <citation type="submission" date="2019-11" db="EMBL/GenBank/DDBJ databases">
        <authorList>
            <person name="Kim E."/>
            <person name="Lee J."/>
            <person name="Jeon K."/>
            <person name="Lee Y."/>
        </authorList>
    </citation>
    <scope>NUCLEOTIDE SEQUENCE [LARGE SCALE GENOMIC DNA]</scope>
    <source>
        <strain evidence="4 6">YJ1</strain>
    </source>
</reference>
<evidence type="ECO:0000313" key="6">
    <source>
        <dbReference type="Proteomes" id="UP000427886"/>
    </source>
</evidence>
<reference evidence="3 5" key="1">
    <citation type="journal article" date="2012" name="Int. J. Syst. Evol. Microbiol.">
        <title>Characterization of Tetragenococcus strains from sugar thick juice reveals a novel species, Tetragenococcus osmophilus sp. nov., and divides Tetragenococcus halophilus into two subspecies, T. halophilus subsp. halophilus subsp. nov. and T. halophilus subsp. flandriensis subsp. nov.</title>
        <authorList>
            <person name="Juste A."/>
            <person name="Van Trappen S."/>
            <person name="Verreth C."/>
            <person name="Cleenwerck I."/>
            <person name="De Vos P."/>
            <person name="Lievens B."/>
            <person name="Willems K.A."/>
        </authorList>
    </citation>
    <scope>NUCLEOTIDE SEQUENCE [LARGE SCALE GENOMIC DNA]</scope>
    <source>
        <strain evidence="3 5">LMG 26042</strain>
    </source>
</reference>
<evidence type="ECO:0000313" key="5">
    <source>
        <dbReference type="Proteomes" id="UP000280475"/>
    </source>
</evidence>
<reference evidence="3" key="2">
    <citation type="submission" date="2018-03" db="EMBL/GenBank/DDBJ databases">
        <authorList>
            <person name="Jeon C.O."/>
        </authorList>
    </citation>
    <scope>NUCLEOTIDE SEQUENCE</scope>
    <source>
        <strain evidence="3">LMG 26042</strain>
    </source>
</reference>
<sequence length="156" mass="17373">MSLERVKNYFSTLGLEKRVKVLNGSSATVEQAAQTLGCKPEKIAKTMSFSLNESQNILIVMPGDARVDNKKYKSFFGKRAKMIPKEFVEEAIGHSPGGVCPFAINTDVEVYLDKTLENFDWIYPAAGDSQSAVKLTPEELENYSSAKEWIDVAKEQ</sequence>